<sequence>MEIFRIQKTKSVHRKSKISIALTFLIVSLVGCSSASQDKDAAQSESAPVVEAPVIGGTVNILTWQTGASVDAAVKTVAKLYEKTHPGTTINVTILPYEQYEQKLQLAITGGKTPDIFQAASTALRLVESGKVLRLDDRIANDPLLSDDSKVRTTAYDLAKFDGTHVDAFPTGTLCGMQLFYNQDLFDKAGVAYPTATWTWDDFLAAAQKLTVAKNGKTTQWGTTLGYLRGWDGGWQAIAASNGMGSFLDSSGATPRLAVEQPQVESAWQLLQDLIYKYKVAPTLSTEEIFKQSGNSFQSGKTAMVVDGCWQMGPYDNAIKNLGMMTLPVGSSGQSVGPVWGSNMIISKDSKNIDTAWDFLRWWTVTQDAMVPFAKTSAACGSAIVKEFDALLNTPWVNIPGGDACANSLNNVKNFSIYTPNWGEVYGKVIDPTWNTKLLEGKITAKEFVATLKTETDGKL</sequence>
<proteinExistence type="predicted"/>
<dbReference type="SUPFAM" id="SSF53850">
    <property type="entry name" value="Periplasmic binding protein-like II"/>
    <property type="match status" value="1"/>
</dbReference>
<name>A0A6J6WII3_9ZZZZ</name>
<dbReference type="EMBL" id="CAEZZS010000066">
    <property type="protein sequence ID" value="CAB4783155.1"/>
    <property type="molecule type" value="Genomic_DNA"/>
</dbReference>
<accession>A0A6J6WII3</accession>
<dbReference type="PROSITE" id="PS51257">
    <property type="entry name" value="PROKAR_LIPOPROTEIN"/>
    <property type="match status" value="1"/>
</dbReference>
<dbReference type="Pfam" id="PF01547">
    <property type="entry name" value="SBP_bac_1"/>
    <property type="match status" value="1"/>
</dbReference>
<reference evidence="1" key="1">
    <citation type="submission" date="2020-05" db="EMBL/GenBank/DDBJ databases">
        <authorList>
            <person name="Chiriac C."/>
            <person name="Salcher M."/>
            <person name="Ghai R."/>
            <person name="Kavagutti S V."/>
        </authorList>
    </citation>
    <scope>NUCLEOTIDE SEQUENCE</scope>
</reference>
<dbReference type="PANTHER" id="PTHR43649">
    <property type="entry name" value="ARABINOSE-BINDING PROTEIN-RELATED"/>
    <property type="match status" value="1"/>
</dbReference>
<protein>
    <submittedName>
        <fullName evidence="1">Unannotated protein</fullName>
    </submittedName>
</protein>
<evidence type="ECO:0000313" key="1">
    <source>
        <dbReference type="EMBL" id="CAB4783155.1"/>
    </source>
</evidence>
<dbReference type="AlphaFoldDB" id="A0A6J6WII3"/>
<dbReference type="InterPro" id="IPR050490">
    <property type="entry name" value="Bact_solute-bd_prot1"/>
</dbReference>
<dbReference type="InterPro" id="IPR006059">
    <property type="entry name" value="SBP"/>
</dbReference>
<organism evidence="1">
    <name type="scientific">freshwater metagenome</name>
    <dbReference type="NCBI Taxonomy" id="449393"/>
    <lineage>
        <taxon>unclassified sequences</taxon>
        <taxon>metagenomes</taxon>
        <taxon>ecological metagenomes</taxon>
    </lineage>
</organism>
<dbReference type="CDD" id="cd13585">
    <property type="entry name" value="PBP2_TMBP_like"/>
    <property type="match status" value="1"/>
</dbReference>
<dbReference type="PANTHER" id="PTHR43649:SF12">
    <property type="entry name" value="DIACETYLCHITOBIOSE BINDING PROTEIN DASA"/>
    <property type="match status" value="1"/>
</dbReference>
<dbReference type="Gene3D" id="3.40.190.10">
    <property type="entry name" value="Periplasmic binding protein-like II"/>
    <property type="match status" value="1"/>
</dbReference>
<gene>
    <name evidence="1" type="ORF">UFOPK2922_01188</name>
</gene>